<proteinExistence type="inferred from homology"/>
<dbReference type="EMBL" id="BRXW01000313">
    <property type="protein sequence ID" value="GMI17962.1"/>
    <property type="molecule type" value="Genomic_DNA"/>
</dbReference>
<evidence type="ECO:0000256" key="4">
    <source>
        <dbReference type="ARBA" id="ARBA00022695"/>
    </source>
</evidence>
<keyword evidence="7" id="KW-1208">Phospholipid metabolism</keyword>
<dbReference type="Proteomes" id="UP001165122">
    <property type="component" value="Unassembled WGS sequence"/>
</dbReference>
<keyword evidence="10" id="KW-1185">Reference proteome</keyword>
<comment type="pathway">
    <text evidence="8">Phospholipid metabolism.</text>
</comment>
<accession>A0A9W7FS20</accession>
<sequence>MASPLRARIPLFLPSSLPLRIIRSGTSKIELSPQKHDIFTFDEQVEILGAIKGVSSVTKSQGEPAPTSKLARFAYYHSRALLAKNAYNRAIKGGPLFDVEAKTKPEPISITDKYLIPSVADFAVVRSRKRVSAKKTVYVSGSFDILNPGCLRFLQSAKSKGSQLVVGLPSDFEITKILSMNSRLLSGLKPFKPFLTAVPSDNPFPIFSLQERAINLMSLDVVDDVIMEVPPTPTREMLERLNIDVLAMDGRDHGVLWRNEDDSPEFEGEVVRIENQGDLNENDVLQRVQ</sequence>
<evidence type="ECO:0000256" key="7">
    <source>
        <dbReference type="ARBA" id="ARBA00023264"/>
    </source>
</evidence>
<reference evidence="10" key="1">
    <citation type="journal article" date="2023" name="Commun. Biol.">
        <title>Genome analysis of Parmales, the sister group of diatoms, reveals the evolutionary specialization of diatoms from phago-mixotrophs to photoautotrophs.</title>
        <authorList>
            <person name="Ban H."/>
            <person name="Sato S."/>
            <person name="Yoshikawa S."/>
            <person name="Yamada K."/>
            <person name="Nakamura Y."/>
            <person name="Ichinomiya M."/>
            <person name="Sato N."/>
            <person name="Blanc-Mathieu R."/>
            <person name="Endo H."/>
            <person name="Kuwata A."/>
            <person name="Ogata H."/>
        </authorList>
    </citation>
    <scope>NUCLEOTIDE SEQUENCE [LARGE SCALE GENOMIC DNA]</scope>
    <source>
        <strain evidence="10">NIES 3700</strain>
    </source>
</reference>
<comment type="caution">
    <text evidence="9">The sequence shown here is derived from an EMBL/GenBank/DDBJ whole genome shotgun (WGS) entry which is preliminary data.</text>
</comment>
<evidence type="ECO:0000256" key="8">
    <source>
        <dbReference type="ARBA" id="ARBA00025707"/>
    </source>
</evidence>
<dbReference type="GO" id="GO:0006646">
    <property type="term" value="P:phosphatidylethanolamine biosynthetic process"/>
    <property type="evidence" value="ECO:0007669"/>
    <property type="project" value="InterPro"/>
</dbReference>
<dbReference type="InterPro" id="IPR044608">
    <property type="entry name" value="Ect1/PCYT2"/>
</dbReference>
<evidence type="ECO:0000313" key="9">
    <source>
        <dbReference type="EMBL" id="GMI17962.1"/>
    </source>
</evidence>
<keyword evidence="5" id="KW-0443">Lipid metabolism</keyword>
<dbReference type="GO" id="GO:0004306">
    <property type="term" value="F:ethanolamine-phosphate cytidylyltransferase activity"/>
    <property type="evidence" value="ECO:0007669"/>
    <property type="project" value="InterPro"/>
</dbReference>
<keyword evidence="3" id="KW-0808">Transferase</keyword>
<name>A0A9W7FS20_9STRA</name>
<evidence type="ECO:0000313" key="10">
    <source>
        <dbReference type="Proteomes" id="UP001165122"/>
    </source>
</evidence>
<dbReference type="GO" id="GO:0005737">
    <property type="term" value="C:cytoplasm"/>
    <property type="evidence" value="ECO:0007669"/>
    <property type="project" value="TreeGrafter"/>
</dbReference>
<keyword evidence="2" id="KW-0444">Lipid biosynthesis</keyword>
<dbReference type="PANTHER" id="PTHR45780">
    <property type="entry name" value="ETHANOLAMINE-PHOSPHATE CYTIDYLYLTRANSFERASE"/>
    <property type="match status" value="1"/>
</dbReference>
<evidence type="ECO:0000256" key="6">
    <source>
        <dbReference type="ARBA" id="ARBA00023209"/>
    </source>
</evidence>
<dbReference type="InterPro" id="IPR014729">
    <property type="entry name" value="Rossmann-like_a/b/a_fold"/>
</dbReference>
<dbReference type="OrthoDB" id="40021at2759"/>
<dbReference type="Gene3D" id="3.40.50.620">
    <property type="entry name" value="HUPs"/>
    <property type="match status" value="1"/>
</dbReference>
<organism evidence="9 10">
    <name type="scientific">Triparma laevis f. longispina</name>
    <dbReference type="NCBI Taxonomy" id="1714387"/>
    <lineage>
        <taxon>Eukaryota</taxon>
        <taxon>Sar</taxon>
        <taxon>Stramenopiles</taxon>
        <taxon>Ochrophyta</taxon>
        <taxon>Bolidophyceae</taxon>
        <taxon>Parmales</taxon>
        <taxon>Triparmaceae</taxon>
        <taxon>Triparma</taxon>
    </lineage>
</organism>
<evidence type="ECO:0000256" key="1">
    <source>
        <dbReference type="ARBA" id="ARBA00010101"/>
    </source>
</evidence>
<evidence type="ECO:0000256" key="5">
    <source>
        <dbReference type="ARBA" id="ARBA00023098"/>
    </source>
</evidence>
<comment type="similarity">
    <text evidence="1">Belongs to the cytidylyltransferase family.</text>
</comment>
<gene>
    <name evidence="9" type="ORF">TrLO_g8026</name>
</gene>
<dbReference type="AlphaFoldDB" id="A0A9W7FS20"/>
<evidence type="ECO:0000256" key="3">
    <source>
        <dbReference type="ARBA" id="ARBA00022679"/>
    </source>
</evidence>
<dbReference type="SUPFAM" id="SSF52374">
    <property type="entry name" value="Nucleotidylyl transferase"/>
    <property type="match status" value="1"/>
</dbReference>
<keyword evidence="4" id="KW-0548">Nucleotidyltransferase</keyword>
<evidence type="ECO:0000256" key="2">
    <source>
        <dbReference type="ARBA" id="ARBA00022516"/>
    </source>
</evidence>
<protein>
    <submittedName>
        <fullName evidence="9">Uncharacterized protein</fullName>
    </submittedName>
</protein>
<keyword evidence="6" id="KW-0594">Phospholipid biosynthesis</keyword>
<dbReference type="PANTHER" id="PTHR45780:SF2">
    <property type="entry name" value="ETHANOLAMINE-PHOSPHATE CYTIDYLYLTRANSFERASE"/>
    <property type="match status" value="1"/>
</dbReference>